<dbReference type="KEGG" id="tpol:Mal48_15890"/>
<dbReference type="SUPFAM" id="SSF48264">
    <property type="entry name" value="Cytochrome P450"/>
    <property type="match status" value="1"/>
</dbReference>
<gene>
    <name evidence="8" type="ORF">Mal48_15890</name>
</gene>
<organism evidence="8 9">
    <name type="scientific">Thalassoglobus polymorphus</name>
    <dbReference type="NCBI Taxonomy" id="2527994"/>
    <lineage>
        <taxon>Bacteria</taxon>
        <taxon>Pseudomonadati</taxon>
        <taxon>Planctomycetota</taxon>
        <taxon>Planctomycetia</taxon>
        <taxon>Planctomycetales</taxon>
        <taxon>Planctomycetaceae</taxon>
        <taxon>Thalassoglobus</taxon>
    </lineage>
</organism>
<dbReference type="GO" id="GO:0005506">
    <property type="term" value="F:iron ion binding"/>
    <property type="evidence" value="ECO:0007669"/>
    <property type="project" value="InterPro"/>
</dbReference>
<dbReference type="AlphaFoldDB" id="A0A517QL27"/>
<evidence type="ECO:0000256" key="7">
    <source>
        <dbReference type="RuleBase" id="RU000461"/>
    </source>
</evidence>
<dbReference type="InterPro" id="IPR001128">
    <property type="entry name" value="Cyt_P450"/>
</dbReference>
<keyword evidence="3 7" id="KW-0479">Metal-binding</keyword>
<evidence type="ECO:0000256" key="3">
    <source>
        <dbReference type="ARBA" id="ARBA00022723"/>
    </source>
</evidence>
<proteinExistence type="inferred from homology"/>
<dbReference type="InterPro" id="IPR017972">
    <property type="entry name" value="Cyt_P450_CS"/>
</dbReference>
<dbReference type="PRINTS" id="PR00359">
    <property type="entry name" value="BP450"/>
</dbReference>
<evidence type="ECO:0000256" key="6">
    <source>
        <dbReference type="ARBA" id="ARBA00023033"/>
    </source>
</evidence>
<dbReference type="InterPro" id="IPR036396">
    <property type="entry name" value="Cyt_P450_sf"/>
</dbReference>
<dbReference type="FunFam" id="1.10.630.10:FF:000018">
    <property type="entry name" value="Cytochrome P450 monooxygenase"/>
    <property type="match status" value="1"/>
</dbReference>
<dbReference type="GO" id="GO:0016705">
    <property type="term" value="F:oxidoreductase activity, acting on paired donors, with incorporation or reduction of molecular oxygen"/>
    <property type="evidence" value="ECO:0007669"/>
    <property type="project" value="InterPro"/>
</dbReference>
<dbReference type="InterPro" id="IPR002397">
    <property type="entry name" value="Cyt_P450_B"/>
</dbReference>
<name>A0A517QL27_9PLAN</name>
<evidence type="ECO:0000313" key="9">
    <source>
        <dbReference type="Proteomes" id="UP000315724"/>
    </source>
</evidence>
<keyword evidence="6 7" id="KW-0503">Monooxygenase</keyword>
<dbReference type="PRINTS" id="PR00385">
    <property type="entry name" value="P450"/>
</dbReference>
<dbReference type="Pfam" id="PF00067">
    <property type="entry name" value="p450"/>
    <property type="match status" value="2"/>
</dbReference>
<keyword evidence="9" id="KW-1185">Reference proteome</keyword>
<dbReference type="EC" id="1.14.-.-" evidence="8"/>
<keyword evidence="5 7" id="KW-0408">Iron</keyword>
<comment type="similarity">
    <text evidence="1 7">Belongs to the cytochrome P450 family.</text>
</comment>
<evidence type="ECO:0000256" key="1">
    <source>
        <dbReference type="ARBA" id="ARBA00010617"/>
    </source>
</evidence>
<reference evidence="8 9" key="1">
    <citation type="submission" date="2019-02" db="EMBL/GenBank/DDBJ databases">
        <title>Deep-cultivation of Planctomycetes and their phenomic and genomic characterization uncovers novel biology.</title>
        <authorList>
            <person name="Wiegand S."/>
            <person name="Jogler M."/>
            <person name="Boedeker C."/>
            <person name="Pinto D."/>
            <person name="Vollmers J."/>
            <person name="Rivas-Marin E."/>
            <person name="Kohn T."/>
            <person name="Peeters S.H."/>
            <person name="Heuer A."/>
            <person name="Rast P."/>
            <person name="Oberbeckmann S."/>
            <person name="Bunk B."/>
            <person name="Jeske O."/>
            <person name="Meyerdierks A."/>
            <person name="Storesund J.E."/>
            <person name="Kallscheuer N."/>
            <person name="Luecker S."/>
            <person name="Lage O.M."/>
            <person name="Pohl T."/>
            <person name="Merkel B.J."/>
            <person name="Hornburger P."/>
            <person name="Mueller R.-W."/>
            <person name="Bruemmer F."/>
            <person name="Labrenz M."/>
            <person name="Spormann A.M."/>
            <person name="Op den Camp H."/>
            <person name="Overmann J."/>
            <person name="Amann R."/>
            <person name="Jetten M.S.M."/>
            <person name="Mascher T."/>
            <person name="Medema M.H."/>
            <person name="Devos D.P."/>
            <person name="Kaster A.-K."/>
            <person name="Ovreas L."/>
            <person name="Rohde M."/>
            <person name="Galperin M.Y."/>
            <person name="Jogler C."/>
        </authorList>
    </citation>
    <scope>NUCLEOTIDE SEQUENCE [LARGE SCALE GENOMIC DNA]</scope>
    <source>
        <strain evidence="8 9">Mal48</strain>
    </source>
</reference>
<dbReference type="EMBL" id="CP036267">
    <property type="protein sequence ID" value="QDT32345.1"/>
    <property type="molecule type" value="Genomic_DNA"/>
</dbReference>
<dbReference type="Gene3D" id="1.10.630.10">
    <property type="entry name" value="Cytochrome P450"/>
    <property type="match status" value="1"/>
</dbReference>
<dbReference type="PANTHER" id="PTHR46696">
    <property type="entry name" value="P450, PUTATIVE (EUROFUNG)-RELATED"/>
    <property type="match status" value="1"/>
</dbReference>
<sequence>MKIHDFDLTSQDFKRDPRPTLKAMREVGTVFKVKMDLIGEVWVTTTYEAALRVLRSKDEFVVQPDNAGRKKMAGLKWWMPSSLKRVAVNMLTKDEPDHRRLRQLVESAFMQQSIDALRPRIAELVDKHLDGLQEQADINNGVVDFIEDFARPFPLDVIGELLGLPQEDRLKFHKWGTMMTQFSNLKNPLNILTGLRGVSKINSYLQKLIDQYRVNPQPGMISALIEAEAEGHQLDKDELLSSVFLLLLAGHETTVHLLTVGLYSLFEHPQQKQAWTNDWSKSLTAVDELLRFNSTVETTKPRYAAKDLDFFGQHLKRGEVIMPLLMAANHDPAKFDDPDDFNLDRNPNPHVAFGTGMHVCLGQKLAHAEAEIAFERLFTRFPNLEIAINRDEIEWVNRIGARAIKQLPVKLLGETG</sequence>
<dbReference type="GO" id="GO:0004497">
    <property type="term" value="F:monooxygenase activity"/>
    <property type="evidence" value="ECO:0007669"/>
    <property type="project" value="UniProtKB-KW"/>
</dbReference>
<dbReference type="GO" id="GO:0020037">
    <property type="term" value="F:heme binding"/>
    <property type="evidence" value="ECO:0007669"/>
    <property type="project" value="InterPro"/>
</dbReference>
<protein>
    <submittedName>
        <fullName evidence="8">Cytochrome P450 107B1</fullName>
        <ecNumber evidence="8">1.14.-.-</ecNumber>
    </submittedName>
</protein>
<evidence type="ECO:0000256" key="5">
    <source>
        <dbReference type="ARBA" id="ARBA00023004"/>
    </source>
</evidence>
<keyword evidence="4 7" id="KW-0560">Oxidoreductase</keyword>
<evidence type="ECO:0000313" key="8">
    <source>
        <dbReference type="EMBL" id="QDT32345.1"/>
    </source>
</evidence>
<evidence type="ECO:0000256" key="2">
    <source>
        <dbReference type="ARBA" id="ARBA00022617"/>
    </source>
</evidence>
<evidence type="ECO:0000256" key="4">
    <source>
        <dbReference type="ARBA" id="ARBA00023002"/>
    </source>
</evidence>
<dbReference type="PROSITE" id="PS00086">
    <property type="entry name" value="CYTOCHROME_P450"/>
    <property type="match status" value="1"/>
</dbReference>
<keyword evidence="2 7" id="KW-0349">Heme</keyword>
<accession>A0A517QL27</accession>
<dbReference type="Proteomes" id="UP000315724">
    <property type="component" value="Chromosome"/>
</dbReference>
<dbReference type="RefSeq" id="WP_197442140.1">
    <property type="nucleotide sequence ID" value="NZ_CP036267.1"/>
</dbReference>
<dbReference type="PANTHER" id="PTHR46696:SF1">
    <property type="entry name" value="CYTOCHROME P450 YJIB-RELATED"/>
    <property type="match status" value="1"/>
</dbReference>